<evidence type="ECO:0000313" key="11">
    <source>
        <dbReference type="Proteomes" id="UP001489004"/>
    </source>
</evidence>
<dbReference type="EMBL" id="JALJOR010000007">
    <property type="protein sequence ID" value="KAK9814096.1"/>
    <property type="molecule type" value="Genomic_DNA"/>
</dbReference>
<evidence type="ECO:0000256" key="8">
    <source>
        <dbReference type="ARBA" id="ARBA00023485"/>
    </source>
</evidence>
<evidence type="ECO:0000313" key="10">
    <source>
        <dbReference type="EMBL" id="KAK9814096.1"/>
    </source>
</evidence>
<feature type="chain" id="PRO_5043430217" description="SREBP regulating gene protein" evidence="9">
    <location>
        <begin position="22"/>
        <end position="184"/>
    </location>
</feature>
<evidence type="ECO:0000256" key="1">
    <source>
        <dbReference type="ARBA" id="ARBA00004194"/>
    </source>
</evidence>
<evidence type="ECO:0000256" key="2">
    <source>
        <dbReference type="ARBA" id="ARBA00022692"/>
    </source>
</evidence>
<reference evidence="10 11" key="1">
    <citation type="journal article" date="2024" name="Nat. Commun.">
        <title>Phylogenomics reveals the evolutionary origins of lichenization in chlorophyte algae.</title>
        <authorList>
            <person name="Puginier C."/>
            <person name="Libourel C."/>
            <person name="Otte J."/>
            <person name="Skaloud P."/>
            <person name="Haon M."/>
            <person name="Grisel S."/>
            <person name="Petersen M."/>
            <person name="Berrin J.G."/>
            <person name="Delaux P.M."/>
            <person name="Dal Grande F."/>
            <person name="Keller J."/>
        </authorList>
    </citation>
    <scope>NUCLEOTIDE SEQUENCE [LARGE SCALE GENOMIC DNA]</scope>
    <source>
        <strain evidence="10 11">SAG 2043</strain>
    </source>
</reference>
<feature type="signal peptide" evidence="9">
    <location>
        <begin position="1"/>
        <end position="21"/>
    </location>
</feature>
<protein>
    <recommendedName>
        <fullName evidence="8">SREBP regulating gene protein</fullName>
    </recommendedName>
</protein>
<keyword evidence="5" id="KW-0472">Membrane</keyword>
<keyword evidence="11" id="KW-1185">Reference proteome</keyword>
<evidence type="ECO:0000256" key="7">
    <source>
        <dbReference type="ARBA" id="ARBA00023461"/>
    </source>
</evidence>
<dbReference type="GO" id="GO:0000139">
    <property type="term" value="C:Golgi membrane"/>
    <property type="evidence" value="ECO:0007669"/>
    <property type="project" value="UniProtKB-SubCell"/>
</dbReference>
<dbReference type="PANTHER" id="PTHR13481">
    <property type="entry name" value="SREBP REGULATING GENE PROTEIN"/>
    <property type="match status" value="1"/>
</dbReference>
<accession>A0AAW1Q0A3</accession>
<evidence type="ECO:0000256" key="3">
    <source>
        <dbReference type="ARBA" id="ARBA00022989"/>
    </source>
</evidence>
<name>A0AAW1Q0A3_9CHLO</name>
<dbReference type="AlphaFoldDB" id="A0AAW1Q0A3"/>
<keyword evidence="9" id="KW-0732">Signal</keyword>
<dbReference type="GO" id="GO:2000640">
    <property type="term" value="P:positive regulation of SREBP signaling pathway"/>
    <property type="evidence" value="ECO:0007669"/>
    <property type="project" value="InterPro"/>
</dbReference>
<dbReference type="Pfam" id="PF10218">
    <property type="entry name" value="SPRING1"/>
    <property type="match status" value="1"/>
</dbReference>
<dbReference type="Proteomes" id="UP001489004">
    <property type="component" value="Unassembled WGS sequence"/>
</dbReference>
<comment type="caution">
    <text evidence="10">The sequence shown here is derived from an EMBL/GenBank/DDBJ whole genome shotgun (WGS) entry which is preliminary data.</text>
</comment>
<evidence type="ECO:0000256" key="4">
    <source>
        <dbReference type="ARBA" id="ARBA00023034"/>
    </source>
</evidence>
<comment type="subcellular location">
    <subcellularLocation>
        <location evidence="1">Golgi apparatus membrane</location>
        <topology evidence="1">Single-pass membrane protein</topology>
    </subcellularLocation>
</comment>
<keyword evidence="6" id="KW-0325">Glycoprotein</keyword>
<sequence length="184" mass="20092">MHAQLLSLAVALLCLSRSASSASYRKPWRRKLLIRDIPQPHLGSHAAGCNNTAQGRSAVADDRGFLCLRKDFDSSTGCCVTGEQFSCKTCLLDNKCCEEFEQCVSCCLAPQHDAATVVANVFRSNGRPETGRWNSAFEYCRGKCRTTSRSTVHENAYLDTHHHCFSESGKPTTPGPPTPKLPAG</sequence>
<dbReference type="PANTHER" id="PTHR13481:SF0">
    <property type="entry name" value="SREBP REGULATING GENE PROTEIN"/>
    <property type="match status" value="1"/>
</dbReference>
<proteinExistence type="inferred from homology"/>
<gene>
    <name evidence="10" type="ORF">WJX72_000564</name>
</gene>
<comment type="similarity">
    <text evidence="7">Belongs to the SPRING family.</text>
</comment>
<keyword evidence="4" id="KW-0333">Golgi apparatus</keyword>
<evidence type="ECO:0000256" key="9">
    <source>
        <dbReference type="SAM" id="SignalP"/>
    </source>
</evidence>
<evidence type="ECO:0000256" key="5">
    <source>
        <dbReference type="ARBA" id="ARBA00023136"/>
    </source>
</evidence>
<evidence type="ECO:0000256" key="6">
    <source>
        <dbReference type="ARBA" id="ARBA00023180"/>
    </source>
</evidence>
<organism evidence="10 11">
    <name type="scientific">[Myrmecia] bisecta</name>
    <dbReference type="NCBI Taxonomy" id="41462"/>
    <lineage>
        <taxon>Eukaryota</taxon>
        <taxon>Viridiplantae</taxon>
        <taxon>Chlorophyta</taxon>
        <taxon>core chlorophytes</taxon>
        <taxon>Trebouxiophyceae</taxon>
        <taxon>Trebouxiales</taxon>
        <taxon>Trebouxiaceae</taxon>
        <taxon>Myrmecia</taxon>
    </lineage>
</organism>
<keyword evidence="2" id="KW-0812">Transmembrane</keyword>
<keyword evidence="3" id="KW-1133">Transmembrane helix</keyword>
<dbReference type="InterPro" id="IPR019352">
    <property type="entry name" value="SPRING1"/>
</dbReference>